<reference evidence="1 2" key="1">
    <citation type="journal article" date="2017" name="PLoS Biol.">
        <title>The sea cucumber genome provides insights into morphological evolution and visceral regeneration.</title>
        <authorList>
            <person name="Zhang X."/>
            <person name="Sun L."/>
            <person name="Yuan J."/>
            <person name="Sun Y."/>
            <person name="Gao Y."/>
            <person name="Zhang L."/>
            <person name="Li S."/>
            <person name="Dai H."/>
            <person name="Hamel J.F."/>
            <person name="Liu C."/>
            <person name="Yu Y."/>
            <person name="Liu S."/>
            <person name="Lin W."/>
            <person name="Guo K."/>
            <person name="Jin S."/>
            <person name="Xu P."/>
            <person name="Storey K.B."/>
            <person name="Huan P."/>
            <person name="Zhang T."/>
            <person name="Zhou Y."/>
            <person name="Zhang J."/>
            <person name="Lin C."/>
            <person name="Li X."/>
            <person name="Xing L."/>
            <person name="Huo D."/>
            <person name="Sun M."/>
            <person name="Wang L."/>
            <person name="Mercier A."/>
            <person name="Li F."/>
            <person name="Yang H."/>
            <person name="Xiang J."/>
        </authorList>
    </citation>
    <scope>NUCLEOTIDE SEQUENCE [LARGE SCALE GENOMIC DNA]</scope>
    <source>
        <strain evidence="1">Shaxun</strain>
        <tissue evidence="1">Muscle</tissue>
    </source>
</reference>
<sequence length="254" mass="29564">MELSSQRDRFKLPHLLIAKALLHLCGRAFEEVYRDSEENEDDSVKLFSEEYYMIQDHFIDFYGQTNVNNRAADYIFYYLRKDIDMEMTLEETETGLSNLCDEVCPMCGSPCDNIMESHSVHSSFLHRPRGMKGEAYSETSKLVLEDCNSSLLLRNATFTVGNETLPCAMYKRRFPNWDIRPTNGDFGKRFWQWLFATQNDWIALTFDSNLLIYSKLVSHKRARSAESLEQDKNLKTKGRSTFHGGVHLINHVRS</sequence>
<dbReference type="AlphaFoldDB" id="A0A2G8JK57"/>
<accession>A0A2G8JK57</accession>
<protein>
    <submittedName>
        <fullName evidence="1">Uncharacterized protein</fullName>
    </submittedName>
</protein>
<dbReference type="PANTHER" id="PTHR14819">
    <property type="entry name" value="GTP-BINDING"/>
    <property type="match status" value="1"/>
</dbReference>
<evidence type="ECO:0000313" key="2">
    <source>
        <dbReference type="Proteomes" id="UP000230750"/>
    </source>
</evidence>
<dbReference type="PANTHER" id="PTHR14819:SF25">
    <property type="entry name" value="CHROMOSOME UNDETERMINED SCAFFOLD_52, WHOLE GENOME SHOTGUN SEQUENCE"/>
    <property type="match status" value="1"/>
</dbReference>
<dbReference type="EMBL" id="MRZV01001740">
    <property type="protein sequence ID" value="PIK36115.1"/>
    <property type="molecule type" value="Genomic_DNA"/>
</dbReference>
<evidence type="ECO:0000313" key="1">
    <source>
        <dbReference type="EMBL" id="PIK36115.1"/>
    </source>
</evidence>
<gene>
    <name evidence="1" type="ORF">BSL78_27058</name>
</gene>
<dbReference type="Proteomes" id="UP000230750">
    <property type="component" value="Unassembled WGS sequence"/>
</dbReference>
<proteinExistence type="predicted"/>
<comment type="caution">
    <text evidence="1">The sequence shown here is derived from an EMBL/GenBank/DDBJ whole genome shotgun (WGS) entry which is preliminary data.</text>
</comment>
<organism evidence="1 2">
    <name type="scientific">Stichopus japonicus</name>
    <name type="common">Sea cucumber</name>
    <dbReference type="NCBI Taxonomy" id="307972"/>
    <lineage>
        <taxon>Eukaryota</taxon>
        <taxon>Metazoa</taxon>
        <taxon>Echinodermata</taxon>
        <taxon>Eleutherozoa</taxon>
        <taxon>Echinozoa</taxon>
        <taxon>Holothuroidea</taxon>
        <taxon>Aspidochirotacea</taxon>
        <taxon>Aspidochirotida</taxon>
        <taxon>Stichopodidae</taxon>
        <taxon>Apostichopus</taxon>
    </lineage>
</organism>
<dbReference type="InterPro" id="IPR052986">
    <property type="entry name" value="VLIG_GTPase"/>
</dbReference>
<keyword evidence="2" id="KW-1185">Reference proteome</keyword>
<name>A0A2G8JK57_STIJA</name>